<feature type="compositionally biased region" description="Basic and acidic residues" evidence="1">
    <location>
        <begin position="1"/>
        <end position="10"/>
    </location>
</feature>
<dbReference type="Proteomes" id="UP000299102">
    <property type="component" value="Unassembled WGS sequence"/>
</dbReference>
<evidence type="ECO:0000313" key="3">
    <source>
        <dbReference type="Proteomes" id="UP000299102"/>
    </source>
</evidence>
<reference evidence="2 3" key="1">
    <citation type="journal article" date="2019" name="Commun. Biol.">
        <title>The bagworm genome reveals a unique fibroin gene that provides high tensile strength.</title>
        <authorList>
            <person name="Kono N."/>
            <person name="Nakamura H."/>
            <person name="Ohtoshi R."/>
            <person name="Tomita M."/>
            <person name="Numata K."/>
            <person name="Arakawa K."/>
        </authorList>
    </citation>
    <scope>NUCLEOTIDE SEQUENCE [LARGE SCALE GENOMIC DNA]</scope>
</reference>
<feature type="compositionally biased region" description="Basic and acidic residues" evidence="1">
    <location>
        <begin position="43"/>
        <end position="52"/>
    </location>
</feature>
<accession>A0A4C1ZX09</accession>
<feature type="region of interest" description="Disordered" evidence="1">
    <location>
        <begin position="1"/>
        <end position="61"/>
    </location>
</feature>
<organism evidence="2 3">
    <name type="scientific">Eumeta variegata</name>
    <name type="common">Bagworm moth</name>
    <name type="synonym">Eumeta japonica</name>
    <dbReference type="NCBI Taxonomy" id="151549"/>
    <lineage>
        <taxon>Eukaryota</taxon>
        <taxon>Metazoa</taxon>
        <taxon>Ecdysozoa</taxon>
        <taxon>Arthropoda</taxon>
        <taxon>Hexapoda</taxon>
        <taxon>Insecta</taxon>
        <taxon>Pterygota</taxon>
        <taxon>Neoptera</taxon>
        <taxon>Endopterygota</taxon>
        <taxon>Lepidoptera</taxon>
        <taxon>Glossata</taxon>
        <taxon>Ditrysia</taxon>
        <taxon>Tineoidea</taxon>
        <taxon>Psychidae</taxon>
        <taxon>Oiketicinae</taxon>
        <taxon>Eumeta</taxon>
    </lineage>
</organism>
<dbReference type="AlphaFoldDB" id="A0A4C1ZX09"/>
<comment type="caution">
    <text evidence="2">The sequence shown here is derived from an EMBL/GenBank/DDBJ whole genome shotgun (WGS) entry which is preliminary data.</text>
</comment>
<keyword evidence="3" id="KW-1185">Reference proteome</keyword>
<evidence type="ECO:0000256" key="1">
    <source>
        <dbReference type="SAM" id="MobiDB-lite"/>
    </source>
</evidence>
<evidence type="ECO:0000313" key="2">
    <source>
        <dbReference type="EMBL" id="GBP92022.1"/>
    </source>
</evidence>
<proteinExistence type="predicted"/>
<dbReference type="EMBL" id="BGZK01002233">
    <property type="protein sequence ID" value="GBP92022.1"/>
    <property type="molecule type" value="Genomic_DNA"/>
</dbReference>
<feature type="region of interest" description="Disordered" evidence="1">
    <location>
        <begin position="84"/>
        <end position="131"/>
    </location>
</feature>
<name>A0A4C1ZX09_EUMVA</name>
<gene>
    <name evidence="2" type="ORF">EVAR_63701_1</name>
</gene>
<sequence>MGRAGTDRNDLVLSRGGPKQRKRAPTRPQAGARVGRPPTQTPHAERDRDAGRAQRLRAAGDVTDRRANRLMVYLLDWKAAPSARCTAAPNRNRSRPRRARDRDVPYVGGDGARAPPTRPVFIGSDNYTPIA</sequence>
<protein>
    <submittedName>
        <fullName evidence="2">Uncharacterized protein</fullName>
    </submittedName>
</protein>